<dbReference type="GO" id="GO:0008798">
    <property type="term" value="F:beta-aspartyl-peptidase activity"/>
    <property type="evidence" value="ECO:0007669"/>
    <property type="project" value="UniProtKB-EC"/>
</dbReference>
<dbReference type="Pfam" id="PF01112">
    <property type="entry name" value="Asparaginase_2"/>
    <property type="match status" value="1"/>
</dbReference>
<organism evidence="13 14">
    <name type="scientific">Rhamnusium bicolor</name>
    <dbReference type="NCBI Taxonomy" id="1586634"/>
    <lineage>
        <taxon>Eukaryota</taxon>
        <taxon>Metazoa</taxon>
        <taxon>Ecdysozoa</taxon>
        <taxon>Arthropoda</taxon>
        <taxon>Hexapoda</taxon>
        <taxon>Insecta</taxon>
        <taxon>Pterygota</taxon>
        <taxon>Neoptera</taxon>
        <taxon>Endopterygota</taxon>
        <taxon>Coleoptera</taxon>
        <taxon>Polyphaga</taxon>
        <taxon>Cucujiformia</taxon>
        <taxon>Chrysomeloidea</taxon>
        <taxon>Cerambycidae</taxon>
        <taxon>Lepturinae</taxon>
        <taxon>Rhagiini</taxon>
        <taxon>Rhamnusium</taxon>
    </lineage>
</organism>
<gene>
    <name evidence="13" type="ORF">NQ314_004466</name>
</gene>
<feature type="active site" description="Nucleophile" evidence="9">
    <location>
        <position position="6"/>
    </location>
</feature>
<accession>A0AAV8ZLR4</accession>
<dbReference type="InterPro" id="IPR029055">
    <property type="entry name" value="Ntn_hydrolases_N"/>
</dbReference>
<evidence type="ECO:0000256" key="12">
    <source>
        <dbReference type="SAM" id="MobiDB-lite"/>
    </source>
</evidence>
<dbReference type="AlphaFoldDB" id="A0AAV8ZLR4"/>
<proteinExistence type="inferred from homology"/>
<evidence type="ECO:0000256" key="7">
    <source>
        <dbReference type="ARBA" id="ARBA00054922"/>
    </source>
</evidence>
<evidence type="ECO:0000256" key="11">
    <source>
        <dbReference type="PIRSR" id="PIRSR600246-3"/>
    </source>
</evidence>
<comment type="caution">
    <text evidence="13">The sequence shown here is derived from an EMBL/GenBank/DDBJ whole genome shotgun (WGS) entry which is preliminary data.</text>
</comment>
<comment type="catalytic activity">
    <reaction evidence="6">
        <text>L-asparagine + H2O = L-aspartate + NH4(+)</text>
        <dbReference type="Rhea" id="RHEA:21016"/>
        <dbReference type="ChEBI" id="CHEBI:15377"/>
        <dbReference type="ChEBI" id="CHEBI:28938"/>
        <dbReference type="ChEBI" id="CHEBI:29991"/>
        <dbReference type="ChEBI" id="CHEBI:58048"/>
        <dbReference type="EC" id="3.5.1.1"/>
    </reaction>
</comment>
<dbReference type="GO" id="GO:0006508">
    <property type="term" value="P:proteolysis"/>
    <property type="evidence" value="ECO:0007669"/>
    <property type="project" value="UniProtKB-KW"/>
</dbReference>
<feature type="binding site" evidence="10">
    <location>
        <begin position="34"/>
        <end position="37"/>
    </location>
    <ligand>
        <name>substrate</name>
    </ligand>
</feature>
<dbReference type="EMBL" id="JANEYF010001281">
    <property type="protein sequence ID" value="KAJ8965065.1"/>
    <property type="molecule type" value="Genomic_DNA"/>
</dbReference>
<dbReference type="PANTHER" id="PTHR10188:SF41">
    <property type="entry name" value="ISOASPARTYL PEPTIDASE_L-ASPARAGINASE"/>
    <property type="match status" value="1"/>
</dbReference>
<dbReference type="GO" id="GO:0005737">
    <property type="term" value="C:cytoplasm"/>
    <property type="evidence" value="ECO:0007669"/>
    <property type="project" value="TreeGrafter"/>
</dbReference>
<protein>
    <recommendedName>
        <fullName evidence="15">L-asparaginase</fullName>
    </recommendedName>
</protein>
<evidence type="ECO:0000256" key="10">
    <source>
        <dbReference type="PIRSR" id="PIRSR600246-2"/>
    </source>
</evidence>
<evidence type="ECO:0000256" key="3">
    <source>
        <dbReference type="ARBA" id="ARBA00022670"/>
    </source>
</evidence>
<evidence type="ECO:0000256" key="6">
    <source>
        <dbReference type="ARBA" id="ARBA00049366"/>
    </source>
</evidence>
<evidence type="ECO:0000313" key="13">
    <source>
        <dbReference type="EMBL" id="KAJ8965065.1"/>
    </source>
</evidence>
<dbReference type="Gene3D" id="3.60.20.30">
    <property type="entry name" value="(Glycosyl)asparaginase"/>
    <property type="match status" value="1"/>
</dbReference>
<dbReference type="SUPFAM" id="SSF56235">
    <property type="entry name" value="N-terminal nucleophile aminohydrolases (Ntn hydrolases)"/>
    <property type="match status" value="1"/>
</dbReference>
<evidence type="ECO:0000256" key="9">
    <source>
        <dbReference type="PIRSR" id="PIRSR600246-1"/>
    </source>
</evidence>
<evidence type="ECO:0000313" key="14">
    <source>
        <dbReference type="Proteomes" id="UP001162156"/>
    </source>
</evidence>
<sequence>MKFNSTVGAVAIDSDGRLAAATSTGGREGKMQGRSSDSSILGSGTYADDNVGAVSTTGHGETIAKFCLAHAIIKSMESGKTANEATNECIKQMTKRLENTAGAITLSNRGDVGIGFSTNRMSWCYQKGDELHFGIDHNEHQIEKI</sequence>
<evidence type="ECO:0000256" key="4">
    <source>
        <dbReference type="ARBA" id="ARBA00022801"/>
    </source>
</evidence>
<keyword evidence="5" id="KW-0068">Autocatalytic cleavage</keyword>
<evidence type="ECO:0008006" key="15">
    <source>
        <dbReference type="Google" id="ProtNLM"/>
    </source>
</evidence>
<dbReference type="Proteomes" id="UP001162156">
    <property type="component" value="Unassembled WGS sequence"/>
</dbReference>
<name>A0AAV8ZLR4_9CUCU</name>
<dbReference type="InterPro" id="IPR000246">
    <property type="entry name" value="Peptidase_T2"/>
</dbReference>
<keyword evidence="4" id="KW-0378">Hydrolase</keyword>
<feature type="region of interest" description="Disordered" evidence="12">
    <location>
        <begin position="21"/>
        <end position="41"/>
    </location>
</feature>
<comment type="subunit">
    <text evidence="8">Heterodimer of an alpha and beta chain produced by autocleavage.</text>
</comment>
<comment type="function">
    <text evidence="7">Has both L-asparaginase and beta-aspartyl peptidase activity. Does not have aspartylglucosaminidase activity and is inactive toward GlcNAc-L-Asn. Likewise, has no activity toward glutamine.</text>
</comment>
<keyword evidence="14" id="KW-1185">Reference proteome</keyword>
<dbReference type="PANTHER" id="PTHR10188">
    <property type="entry name" value="L-ASPARAGINASE"/>
    <property type="match status" value="1"/>
</dbReference>
<comment type="catalytic activity">
    <reaction evidence="1">
        <text>Cleavage of a beta-linked Asp residue from the N-terminus of a polypeptide.</text>
        <dbReference type="EC" id="3.4.19.5"/>
    </reaction>
</comment>
<evidence type="ECO:0000256" key="2">
    <source>
        <dbReference type="ARBA" id="ARBA00010872"/>
    </source>
</evidence>
<dbReference type="FunFam" id="3.60.20.30:FF:000001">
    <property type="entry name" value="Isoaspartyl peptidase/L-asparaginase"/>
    <property type="match status" value="1"/>
</dbReference>
<feature type="site" description="Cleavage; by autolysis" evidence="11">
    <location>
        <begin position="5"/>
        <end position="6"/>
    </location>
</feature>
<feature type="binding site" evidence="10">
    <location>
        <begin position="57"/>
        <end position="60"/>
    </location>
    <ligand>
        <name>substrate</name>
    </ligand>
</feature>
<dbReference type="GO" id="GO:0004067">
    <property type="term" value="F:asparaginase activity"/>
    <property type="evidence" value="ECO:0007669"/>
    <property type="project" value="UniProtKB-EC"/>
</dbReference>
<evidence type="ECO:0000256" key="8">
    <source>
        <dbReference type="ARBA" id="ARBA00061780"/>
    </source>
</evidence>
<evidence type="ECO:0000256" key="5">
    <source>
        <dbReference type="ARBA" id="ARBA00022813"/>
    </source>
</evidence>
<reference evidence="13" key="1">
    <citation type="journal article" date="2023" name="Insect Mol. Biol.">
        <title>Genome sequencing provides insights into the evolution of gene families encoding plant cell wall-degrading enzymes in longhorned beetles.</title>
        <authorList>
            <person name="Shin N.R."/>
            <person name="Okamura Y."/>
            <person name="Kirsch R."/>
            <person name="Pauchet Y."/>
        </authorList>
    </citation>
    <scope>NUCLEOTIDE SEQUENCE</scope>
    <source>
        <strain evidence="13">RBIC_L_NR</strain>
    </source>
</reference>
<keyword evidence="3" id="KW-0645">Protease</keyword>
<evidence type="ECO:0000256" key="1">
    <source>
        <dbReference type="ARBA" id="ARBA00000306"/>
    </source>
</evidence>
<comment type="similarity">
    <text evidence="2">Belongs to the Ntn-hydrolase family.</text>
</comment>
<dbReference type="GO" id="GO:0033345">
    <property type="term" value="P:L-asparagine catabolic process via L-aspartate"/>
    <property type="evidence" value="ECO:0007669"/>
    <property type="project" value="TreeGrafter"/>
</dbReference>